<name>A0A0U1QX51_YERP3</name>
<evidence type="ECO:0000313" key="1">
    <source>
        <dbReference type="EMBL" id="ABS47204.1"/>
    </source>
</evidence>
<sequence length="48" mass="5194">MAVLAQLTIFIPKYSVDNTHTAPTTGGRMLLISHNPIVRGDSQEIAQS</sequence>
<proteinExistence type="predicted"/>
<dbReference type="EMBL" id="CP000720">
    <property type="protein sequence ID" value="ABS47204.1"/>
    <property type="molecule type" value="Genomic_DNA"/>
</dbReference>
<accession>A0A0U1QX51</accession>
<reference evidence="1 2" key="1">
    <citation type="journal article" date="2007" name="PLoS Genet.">
        <title>The complete genome sequence of Yersinia pseudotuberculosis IP31758, the causative agent of Far East scarlet-like fever.</title>
        <authorList>
            <person name="Eppinger M."/>
            <person name="Rosovitz M.J."/>
            <person name="Fricke W.F."/>
            <person name="Rasko D.A."/>
            <person name="Kokorina G."/>
            <person name="Fayolle C."/>
            <person name="Lindler L.E."/>
            <person name="Carniel E."/>
            <person name="Ravel J."/>
        </authorList>
    </citation>
    <scope>NUCLEOTIDE SEQUENCE [LARGE SCALE GENOMIC DNA]</scope>
    <source>
        <strain evidence="1 2">IP 31758</strain>
    </source>
</reference>
<organism evidence="1 2">
    <name type="scientific">Yersinia pseudotuberculosis serotype O:1b (strain IP 31758)</name>
    <dbReference type="NCBI Taxonomy" id="349747"/>
    <lineage>
        <taxon>Bacteria</taxon>
        <taxon>Pseudomonadati</taxon>
        <taxon>Pseudomonadota</taxon>
        <taxon>Gammaproteobacteria</taxon>
        <taxon>Enterobacterales</taxon>
        <taxon>Yersiniaceae</taxon>
        <taxon>Yersinia</taxon>
    </lineage>
</organism>
<dbReference type="AlphaFoldDB" id="A0A0U1QX51"/>
<dbReference type="KEGG" id="ypi:YpsIP31758_0346"/>
<gene>
    <name evidence="1" type="ordered locus">YpsIP31758_0346</name>
</gene>
<dbReference type="HOGENOM" id="CLU_3159619_0_0_6"/>
<evidence type="ECO:0000313" key="2">
    <source>
        <dbReference type="Proteomes" id="UP000002412"/>
    </source>
</evidence>
<protein>
    <submittedName>
        <fullName evidence="1">Uncharacterized protein</fullName>
    </submittedName>
</protein>
<dbReference type="Proteomes" id="UP000002412">
    <property type="component" value="Chromosome"/>
</dbReference>